<evidence type="ECO:0000256" key="2">
    <source>
        <dbReference type="ARBA" id="ARBA00023157"/>
    </source>
</evidence>
<organism evidence="5 6">
    <name type="scientific">Hippocampus comes</name>
    <name type="common">Tiger tail seahorse</name>
    <dbReference type="NCBI Taxonomy" id="109280"/>
    <lineage>
        <taxon>Eukaryota</taxon>
        <taxon>Metazoa</taxon>
        <taxon>Chordata</taxon>
        <taxon>Craniata</taxon>
        <taxon>Vertebrata</taxon>
        <taxon>Euteleostomi</taxon>
        <taxon>Actinopterygii</taxon>
        <taxon>Neopterygii</taxon>
        <taxon>Teleostei</taxon>
        <taxon>Neoteleostei</taxon>
        <taxon>Acanthomorphata</taxon>
        <taxon>Syngnathiaria</taxon>
        <taxon>Syngnathiformes</taxon>
        <taxon>Syngnathoidei</taxon>
        <taxon>Syngnathidae</taxon>
        <taxon>Hippocampus</taxon>
    </lineage>
</organism>
<evidence type="ECO:0000259" key="4">
    <source>
        <dbReference type="Pfam" id="PF00031"/>
    </source>
</evidence>
<dbReference type="AlphaFoldDB" id="A0A3Q3DRK1"/>
<dbReference type="Gene3D" id="3.10.450.10">
    <property type="match status" value="2"/>
</dbReference>
<dbReference type="PANTHER" id="PTHR13814:SF16">
    <property type="entry name" value="CYSTATIN"/>
    <property type="match status" value="1"/>
</dbReference>
<dbReference type="GO" id="GO:0005576">
    <property type="term" value="C:extracellular region"/>
    <property type="evidence" value="ECO:0007669"/>
    <property type="project" value="TreeGrafter"/>
</dbReference>
<evidence type="ECO:0000313" key="6">
    <source>
        <dbReference type="Proteomes" id="UP000264820"/>
    </source>
</evidence>
<keyword evidence="3" id="KW-0325">Glycoprotein</keyword>
<dbReference type="Proteomes" id="UP000264820">
    <property type="component" value="Unplaced"/>
</dbReference>
<dbReference type="Pfam" id="PF00031">
    <property type="entry name" value="Cystatin"/>
    <property type="match status" value="1"/>
</dbReference>
<accession>A0A3Q3DRK1</accession>
<keyword evidence="2" id="KW-1015">Disulfide bond</keyword>
<dbReference type="InterPro" id="IPR000010">
    <property type="entry name" value="Cystatin_dom"/>
</dbReference>
<evidence type="ECO:0000313" key="5">
    <source>
        <dbReference type="Ensembl" id="ENSHCOP00000018725.1"/>
    </source>
</evidence>
<sequence>MTDFCPPPLCRLCASAESGAACGEDGAGALVAEAVRHINEQHEHGFKFKLRRVLDSKYQQVFGGCRVDASLKLVQTKCHVTNPKPHQECVPFRLDERGAVATCSVSLDVVSGVATVRKHRCATRPEHTNAEMAWICPDCPMLSPLDDPMGVKAAHQAVLKFNRESKHRNYFTLMEVSQITGGYIMTIGMLTWLKLALVETDCPRHAENTFAPCAPRCSDQASHVFCQATYYNWQDQIGELGCEFYPPRNSASRSPGMPKPKCRPLFHESREGFACKAQLGIRQPVIHHICPFPLIVQQPQWVKG</sequence>
<reference evidence="5" key="1">
    <citation type="submission" date="2025-08" db="UniProtKB">
        <authorList>
            <consortium name="Ensembl"/>
        </authorList>
    </citation>
    <scope>IDENTIFICATION</scope>
</reference>
<evidence type="ECO:0000256" key="1">
    <source>
        <dbReference type="ARBA" id="ARBA00022729"/>
    </source>
</evidence>
<reference evidence="5" key="2">
    <citation type="submission" date="2025-09" db="UniProtKB">
        <authorList>
            <consortium name="Ensembl"/>
        </authorList>
    </citation>
    <scope>IDENTIFICATION</scope>
</reference>
<dbReference type="GO" id="GO:0004869">
    <property type="term" value="F:cysteine-type endopeptidase inhibitor activity"/>
    <property type="evidence" value="ECO:0007669"/>
    <property type="project" value="InterPro"/>
</dbReference>
<dbReference type="GeneTree" id="ENSGT00950000182930"/>
<feature type="domain" description="Cystatin" evidence="4">
    <location>
        <begin position="143"/>
        <end position="231"/>
    </location>
</feature>
<dbReference type="SUPFAM" id="SSF54403">
    <property type="entry name" value="Cystatin/monellin"/>
    <property type="match status" value="2"/>
</dbReference>
<dbReference type="Ensembl" id="ENSHCOT00000010527.1">
    <property type="protein sequence ID" value="ENSHCOP00000018725.1"/>
    <property type="gene ID" value="ENSHCOG00000003486.1"/>
</dbReference>
<proteinExistence type="predicted"/>
<protein>
    <submittedName>
        <fullName evidence="5">Alpha-2-HS-glycoprotein-like</fullName>
    </submittedName>
</protein>
<keyword evidence="1" id="KW-0732">Signal</keyword>
<evidence type="ECO:0000256" key="3">
    <source>
        <dbReference type="ARBA" id="ARBA00023180"/>
    </source>
</evidence>
<keyword evidence="6" id="KW-1185">Reference proteome</keyword>
<dbReference type="PANTHER" id="PTHR13814">
    <property type="entry name" value="FETUIN"/>
    <property type="match status" value="1"/>
</dbReference>
<dbReference type="InterPro" id="IPR046350">
    <property type="entry name" value="Cystatin_sf"/>
</dbReference>
<dbReference type="STRING" id="109280.ENSHCOP00000018725"/>
<dbReference type="InterPro" id="IPR050735">
    <property type="entry name" value="Kininogen_Fetuin_HRG"/>
</dbReference>
<name>A0A3Q3DRK1_HIPCM</name>